<name>Z9JJS5_9GAMM</name>
<evidence type="ECO:0000313" key="2">
    <source>
        <dbReference type="Proteomes" id="UP000020406"/>
    </source>
</evidence>
<protein>
    <submittedName>
        <fullName evidence="1">Uncharacterized protein</fullName>
    </submittedName>
</protein>
<gene>
    <name evidence="1" type="ORF">AF72_03595</name>
</gene>
<sequence>MTHHLVCKVFQKRARANKRLPDVINGLPQPITIRLRLPVMLRARQ</sequence>
<organism evidence="1 2">
    <name type="scientific">Xylella taiwanensis</name>
    <dbReference type="NCBI Taxonomy" id="1444770"/>
    <lineage>
        <taxon>Bacteria</taxon>
        <taxon>Pseudomonadati</taxon>
        <taxon>Pseudomonadota</taxon>
        <taxon>Gammaproteobacteria</taxon>
        <taxon>Lysobacterales</taxon>
        <taxon>Lysobacteraceae</taxon>
        <taxon>Xylella</taxon>
    </lineage>
</organism>
<proteinExistence type="predicted"/>
<dbReference type="PATRIC" id="fig|1444770.3.peg.881"/>
<dbReference type="Proteomes" id="UP000020406">
    <property type="component" value="Unassembled WGS sequence"/>
</dbReference>
<reference evidence="1 2" key="1">
    <citation type="journal article" date="2014" name="Genome Announc.">
        <title>Draft Genome Sequence of Xylella fastidiosa Pear Leaf Scorch Strain in Taiwan.</title>
        <authorList>
            <person name="Su C.C."/>
            <person name="Deng W.L."/>
            <person name="Jan F.J."/>
            <person name="Chang C.J."/>
            <person name="Huang H."/>
            <person name="Chen J."/>
        </authorList>
    </citation>
    <scope>NUCLEOTIDE SEQUENCE [LARGE SCALE GENOMIC DNA]</scope>
    <source>
        <strain evidence="1 2">PLS229</strain>
    </source>
</reference>
<dbReference type="AlphaFoldDB" id="Z9JJS5"/>
<comment type="caution">
    <text evidence="1">The sequence shown here is derived from an EMBL/GenBank/DDBJ whole genome shotgun (WGS) entry which is preliminary data.</text>
</comment>
<evidence type="ECO:0000313" key="1">
    <source>
        <dbReference type="EMBL" id="EWS78660.1"/>
    </source>
</evidence>
<dbReference type="EMBL" id="JDSQ01000005">
    <property type="protein sequence ID" value="EWS78660.1"/>
    <property type="molecule type" value="Genomic_DNA"/>
</dbReference>
<accession>Z9JJS5</accession>